<dbReference type="AlphaFoldDB" id="A0A5J4JJ84"/>
<comment type="subcellular location">
    <subcellularLocation>
        <location evidence="1">Cell membrane</location>
        <topology evidence="1">Multi-pass membrane protein</topology>
    </subcellularLocation>
</comment>
<keyword evidence="3" id="KW-1003">Cell membrane</keyword>
<feature type="transmembrane region" description="Helical" evidence="7">
    <location>
        <begin position="125"/>
        <end position="143"/>
    </location>
</feature>
<feature type="transmembrane region" description="Helical" evidence="7">
    <location>
        <begin position="98"/>
        <end position="119"/>
    </location>
</feature>
<accession>A0A5J4JJ84</accession>
<proteinExistence type="inferred from homology"/>
<keyword evidence="10" id="KW-1185">Reference proteome</keyword>
<dbReference type="PANTHER" id="PTHR33778">
    <property type="entry name" value="PROTEIN MGTC"/>
    <property type="match status" value="1"/>
</dbReference>
<feature type="transmembrane region" description="Helical" evidence="7">
    <location>
        <begin position="71"/>
        <end position="91"/>
    </location>
</feature>
<dbReference type="Pfam" id="PF02308">
    <property type="entry name" value="MgtC"/>
    <property type="match status" value="1"/>
</dbReference>
<gene>
    <name evidence="9" type="primary">mgtC</name>
    <name evidence="9" type="ORF">BpJC7_25920</name>
</gene>
<dbReference type="GO" id="GO:0005886">
    <property type="term" value="C:plasma membrane"/>
    <property type="evidence" value="ECO:0007669"/>
    <property type="project" value="UniProtKB-SubCell"/>
</dbReference>
<dbReference type="PRINTS" id="PR01837">
    <property type="entry name" value="MGTCSAPBPROT"/>
</dbReference>
<evidence type="ECO:0000256" key="2">
    <source>
        <dbReference type="ARBA" id="ARBA00009298"/>
    </source>
</evidence>
<dbReference type="Proteomes" id="UP000391919">
    <property type="component" value="Unassembled WGS sequence"/>
</dbReference>
<evidence type="ECO:0000256" key="4">
    <source>
        <dbReference type="ARBA" id="ARBA00022692"/>
    </source>
</evidence>
<feature type="domain" description="MgtC/SapB/SrpB/YhiD N-terminal" evidence="8">
    <location>
        <begin position="12"/>
        <end position="140"/>
    </location>
</feature>
<evidence type="ECO:0000313" key="9">
    <source>
        <dbReference type="EMBL" id="GER71289.1"/>
    </source>
</evidence>
<dbReference type="GO" id="GO:0032259">
    <property type="term" value="P:methylation"/>
    <property type="evidence" value="ECO:0007669"/>
    <property type="project" value="UniProtKB-KW"/>
</dbReference>
<evidence type="ECO:0000256" key="7">
    <source>
        <dbReference type="SAM" id="Phobius"/>
    </source>
</evidence>
<reference evidence="9 10" key="1">
    <citation type="submission" date="2019-09" db="EMBL/GenBank/DDBJ databases">
        <title>Draft genome sequence of Bacillus sp. JC-7.</title>
        <authorList>
            <person name="Tanaka N."/>
            <person name="Shiwa Y."/>
            <person name="Fujita N."/>
            <person name="Tanasupawat S."/>
        </authorList>
    </citation>
    <scope>NUCLEOTIDE SEQUENCE [LARGE SCALE GENOMIC DNA]</scope>
    <source>
        <strain evidence="9 10">JC-7</strain>
    </source>
</reference>
<feature type="transmembrane region" description="Helical" evidence="7">
    <location>
        <begin position="6"/>
        <end position="25"/>
    </location>
</feature>
<sequence>MVFWDMEIIYKLGITAILGLIIGLERELKRKPLGLKTSLVISIISCLLTIVSIQSAYLFNHAHDVQITMDPLRLAAQIVSGIGFLGAGVILKKDNDSITGLTTAAMIWGASGIGIAVGAGFFMEAIAGVVLIMISVEIIPLLLKKAAKKRLHNKDLIIKVVVHDRDSIPTVLESIEKQEITIENIRIKDLKDHSHLIDLKVRASYMHTAADIYRKISDMDEVVAAEVES</sequence>
<keyword evidence="4 7" id="KW-0812">Transmembrane</keyword>
<comment type="caution">
    <text evidence="9">The sequence shown here is derived from an EMBL/GenBank/DDBJ whole genome shotgun (WGS) entry which is preliminary data.</text>
</comment>
<dbReference type="RefSeq" id="WP_151681593.1">
    <property type="nucleotide sequence ID" value="NZ_BKZP01000020.1"/>
</dbReference>
<dbReference type="InterPro" id="IPR049177">
    <property type="entry name" value="MgtC_SapB_SrpB_YhiD_N"/>
</dbReference>
<keyword evidence="5 7" id="KW-1133">Transmembrane helix</keyword>
<evidence type="ECO:0000256" key="5">
    <source>
        <dbReference type="ARBA" id="ARBA00022989"/>
    </source>
</evidence>
<keyword evidence="6 7" id="KW-0472">Membrane</keyword>
<keyword evidence="9" id="KW-0489">Methyltransferase</keyword>
<evidence type="ECO:0000256" key="1">
    <source>
        <dbReference type="ARBA" id="ARBA00004651"/>
    </source>
</evidence>
<evidence type="ECO:0000313" key="10">
    <source>
        <dbReference type="Proteomes" id="UP000391919"/>
    </source>
</evidence>
<name>A0A5J4JJ84_9BACI</name>
<keyword evidence="9" id="KW-0808">Transferase</keyword>
<comment type="similarity">
    <text evidence="2">Belongs to the MgtC/SapB family.</text>
</comment>
<dbReference type="InterPro" id="IPR003416">
    <property type="entry name" value="MgtC/SapB/SrpB/YhiD_fam"/>
</dbReference>
<evidence type="ECO:0000256" key="3">
    <source>
        <dbReference type="ARBA" id="ARBA00022475"/>
    </source>
</evidence>
<evidence type="ECO:0000259" key="8">
    <source>
        <dbReference type="Pfam" id="PF02308"/>
    </source>
</evidence>
<protein>
    <submittedName>
        <fullName evidence="9">Methyltransferase</fullName>
    </submittedName>
</protein>
<evidence type="ECO:0000256" key="6">
    <source>
        <dbReference type="ARBA" id="ARBA00023136"/>
    </source>
</evidence>
<organism evidence="9 10">
    <name type="scientific">Weizmannia acidilactici</name>
    <dbReference type="NCBI Taxonomy" id="2607726"/>
    <lineage>
        <taxon>Bacteria</taxon>
        <taxon>Bacillati</taxon>
        <taxon>Bacillota</taxon>
        <taxon>Bacilli</taxon>
        <taxon>Bacillales</taxon>
        <taxon>Bacillaceae</taxon>
        <taxon>Heyndrickxia</taxon>
    </lineage>
</organism>
<dbReference type="PANTHER" id="PTHR33778:SF4">
    <property type="entry name" value="PROTEIN SAPB"/>
    <property type="match status" value="1"/>
</dbReference>
<dbReference type="GO" id="GO:0008168">
    <property type="term" value="F:methyltransferase activity"/>
    <property type="evidence" value="ECO:0007669"/>
    <property type="project" value="UniProtKB-KW"/>
</dbReference>
<dbReference type="EMBL" id="BKZQ01000042">
    <property type="protein sequence ID" value="GER71289.1"/>
    <property type="molecule type" value="Genomic_DNA"/>
</dbReference>
<feature type="transmembrane region" description="Helical" evidence="7">
    <location>
        <begin position="37"/>
        <end position="59"/>
    </location>
</feature>